<evidence type="ECO:0000313" key="3">
    <source>
        <dbReference type="Proteomes" id="UP000484015"/>
    </source>
</evidence>
<comment type="caution">
    <text evidence="2">The sequence shown here is derived from an EMBL/GenBank/DDBJ whole genome shotgun (WGS) entry which is preliminary data.</text>
</comment>
<dbReference type="InterPro" id="IPR029068">
    <property type="entry name" value="Glyas_Bleomycin-R_OHBP_Dase"/>
</dbReference>
<dbReference type="Proteomes" id="UP000484015">
    <property type="component" value="Unassembled WGS sequence"/>
</dbReference>
<dbReference type="Gene3D" id="3.30.720.110">
    <property type="match status" value="1"/>
</dbReference>
<keyword evidence="3" id="KW-1185">Reference proteome</keyword>
<dbReference type="InterPro" id="IPR037523">
    <property type="entry name" value="VOC_core"/>
</dbReference>
<dbReference type="OrthoDB" id="9806945at2"/>
<dbReference type="PIRSF" id="PIRSF039020">
    <property type="entry name" value="EhpR"/>
    <property type="match status" value="1"/>
</dbReference>
<evidence type="ECO:0000313" key="2">
    <source>
        <dbReference type="EMBL" id="MTW06132.1"/>
    </source>
</evidence>
<protein>
    <submittedName>
        <fullName evidence="2">Drug:proton antiporter</fullName>
    </submittedName>
</protein>
<dbReference type="RefSeq" id="WP_155442468.1">
    <property type="nucleotide sequence ID" value="NZ_WNLA01000038.1"/>
</dbReference>
<dbReference type="Pfam" id="PF00903">
    <property type="entry name" value="Glyoxalase"/>
    <property type="match status" value="1"/>
</dbReference>
<dbReference type="InterPro" id="IPR004360">
    <property type="entry name" value="Glyas_Fos-R_dOase_dom"/>
</dbReference>
<dbReference type="PROSITE" id="PS51819">
    <property type="entry name" value="VOC"/>
    <property type="match status" value="1"/>
</dbReference>
<dbReference type="EMBL" id="WNLA01000038">
    <property type="protein sequence ID" value="MTW06132.1"/>
    <property type="molecule type" value="Genomic_DNA"/>
</dbReference>
<feature type="domain" description="VOC" evidence="1">
    <location>
        <begin position="3"/>
        <end position="120"/>
    </location>
</feature>
<reference evidence="2 3" key="1">
    <citation type="submission" date="2019-11" db="EMBL/GenBank/DDBJ databases">
        <title>Type strains purchased from KCTC, JCM and DSMZ.</title>
        <authorList>
            <person name="Lu H."/>
        </authorList>
    </citation>
    <scope>NUCLEOTIDE SEQUENCE [LARGE SCALE GENOMIC DNA]</scope>
    <source>
        <strain evidence="2 3">KCTC 42409</strain>
    </source>
</reference>
<evidence type="ECO:0000259" key="1">
    <source>
        <dbReference type="PROSITE" id="PS51819"/>
    </source>
</evidence>
<accession>A0A6L6QA70</accession>
<name>A0A6L6QA70_9BURK</name>
<dbReference type="Gene3D" id="3.30.720.120">
    <property type="match status" value="1"/>
</dbReference>
<proteinExistence type="predicted"/>
<organism evidence="2 3">
    <name type="scientific">Pseudoduganella ginsengisoli</name>
    <dbReference type="NCBI Taxonomy" id="1462440"/>
    <lineage>
        <taxon>Bacteria</taxon>
        <taxon>Pseudomonadati</taxon>
        <taxon>Pseudomonadota</taxon>
        <taxon>Betaproteobacteria</taxon>
        <taxon>Burkholderiales</taxon>
        <taxon>Oxalobacteraceae</taxon>
        <taxon>Telluria group</taxon>
        <taxon>Pseudoduganella</taxon>
    </lineage>
</organism>
<gene>
    <name evidence="2" type="ORF">GM668_29055</name>
</gene>
<dbReference type="SUPFAM" id="SSF54593">
    <property type="entry name" value="Glyoxalase/Bleomycin resistance protein/Dihydroxybiphenyl dioxygenase"/>
    <property type="match status" value="1"/>
</dbReference>
<dbReference type="AlphaFoldDB" id="A0A6L6QA70"/>
<sequence length="123" mass="13075">MQHPNFLLLYVGSPTASAAFYADLLGTQPVEASPTFAMFALENGMMLGLWAQDTVAPKAAGGAGGGELAFAVESDATVNERHLHWIGKGIVIAQAPTRMDFGYTFVGLDPDGHRLRVFAPNQP</sequence>
<dbReference type="InterPro" id="IPR026275">
    <property type="entry name" value="Glyoxalase/dOase/EhpR"/>
</dbReference>